<feature type="compositionally biased region" description="Basic and acidic residues" evidence="1">
    <location>
        <begin position="48"/>
        <end position="61"/>
    </location>
</feature>
<dbReference type="AlphaFoldDB" id="A0A5N6V937"/>
<dbReference type="Proteomes" id="UP000326950">
    <property type="component" value="Unassembled WGS sequence"/>
</dbReference>
<gene>
    <name evidence="2" type="ORF">BDV40DRAFT_295831</name>
</gene>
<proteinExistence type="predicted"/>
<feature type="compositionally biased region" description="Polar residues" evidence="1">
    <location>
        <begin position="62"/>
        <end position="80"/>
    </location>
</feature>
<dbReference type="OrthoDB" id="5426563at2759"/>
<protein>
    <submittedName>
        <fullName evidence="2">Uncharacterized protein</fullName>
    </submittedName>
</protein>
<feature type="region of interest" description="Disordered" evidence="1">
    <location>
        <begin position="1"/>
        <end position="87"/>
    </location>
</feature>
<feature type="region of interest" description="Disordered" evidence="1">
    <location>
        <begin position="131"/>
        <end position="151"/>
    </location>
</feature>
<sequence>MNWTGGRLHRHSTANAPKHKHKKKGIRKPTQGPQQVPLFHTFAQTKAPDPDKLTPSDKDNQTSHQKQSTTTLASLSANHQSSKDSTRLERIKCQLLSKTDWAAVSAARPLKITFPPLEELAQFGKRRKLTEADRRRLDKPDNQVSRGEGPLFRRGFRKNETVSEIGTIDGLEITINGKKAGVDQVPAFEDTRQSNRSSQPMLLDREETGLRELSRTSMVSNVMSEDMPTSEYSSAILDYHSSRTSLLSSPSNIWISQSRVLSGYLPDY</sequence>
<accession>A0A5N6V937</accession>
<feature type="compositionally biased region" description="Basic residues" evidence="1">
    <location>
        <begin position="7"/>
        <end position="27"/>
    </location>
</feature>
<organism evidence="2 3">
    <name type="scientific">Aspergillus tamarii</name>
    <dbReference type="NCBI Taxonomy" id="41984"/>
    <lineage>
        <taxon>Eukaryota</taxon>
        <taxon>Fungi</taxon>
        <taxon>Dikarya</taxon>
        <taxon>Ascomycota</taxon>
        <taxon>Pezizomycotina</taxon>
        <taxon>Eurotiomycetes</taxon>
        <taxon>Eurotiomycetidae</taxon>
        <taxon>Eurotiales</taxon>
        <taxon>Aspergillaceae</taxon>
        <taxon>Aspergillus</taxon>
        <taxon>Aspergillus subgen. Circumdati</taxon>
    </lineage>
</organism>
<feature type="compositionally biased region" description="Basic and acidic residues" evidence="1">
    <location>
        <begin position="131"/>
        <end position="141"/>
    </location>
</feature>
<evidence type="ECO:0000313" key="3">
    <source>
        <dbReference type="Proteomes" id="UP000326950"/>
    </source>
</evidence>
<keyword evidence="3" id="KW-1185">Reference proteome</keyword>
<evidence type="ECO:0000256" key="1">
    <source>
        <dbReference type="SAM" id="MobiDB-lite"/>
    </source>
</evidence>
<reference evidence="2 3" key="1">
    <citation type="submission" date="2019-04" db="EMBL/GenBank/DDBJ databases">
        <title>Friends and foes A comparative genomics study of 23 Aspergillus species from section Flavi.</title>
        <authorList>
            <consortium name="DOE Joint Genome Institute"/>
            <person name="Kjaerbolling I."/>
            <person name="Vesth T."/>
            <person name="Frisvad J.C."/>
            <person name="Nybo J.L."/>
            <person name="Theobald S."/>
            <person name="Kildgaard S."/>
            <person name="Isbrandt T."/>
            <person name="Kuo A."/>
            <person name="Sato A."/>
            <person name="Lyhne E.K."/>
            <person name="Kogle M.E."/>
            <person name="Wiebenga A."/>
            <person name="Kun R.S."/>
            <person name="Lubbers R.J."/>
            <person name="Makela M.R."/>
            <person name="Barry K."/>
            <person name="Chovatia M."/>
            <person name="Clum A."/>
            <person name="Daum C."/>
            <person name="Haridas S."/>
            <person name="He G."/>
            <person name="LaButti K."/>
            <person name="Lipzen A."/>
            <person name="Mondo S."/>
            <person name="Riley R."/>
            <person name="Salamov A."/>
            <person name="Simmons B.A."/>
            <person name="Magnuson J.K."/>
            <person name="Henrissat B."/>
            <person name="Mortensen U.H."/>
            <person name="Larsen T.O."/>
            <person name="Devries R.P."/>
            <person name="Grigoriev I.V."/>
            <person name="Machida M."/>
            <person name="Baker S.E."/>
            <person name="Andersen M.R."/>
        </authorList>
    </citation>
    <scope>NUCLEOTIDE SEQUENCE [LARGE SCALE GENOMIC DNA]</scope>
    <source>
        <strain evidence="2 3">CBS 117626</strain>
    </source>
</reference>
<name>A0A5N6V937_ASPTM</name>
<evidence type="ECO:0000313" key="2">
    <source>
        <dbReference type="EMBL" id="KAE8167247.1"/>
    </source>
</evidence>
<dbReference type="EMBL" id="ML738590">
    <property type="protein sequence ID" value="KAE8167247.1"/>
    <property type="molecule type" value="Genomic_DNA"/>
</dbReference>